<dbReference type="Proteomes" id="UP000214673">
    <property type="component" value="Unassembled WGS sequence"/>
</dbReference>
<evidence type="ECO:0000313" key="4">
    <source>
        <dbReference type="Proteomes" id="UP000214673"/>
    </source>
</evidence>
<gene>
    <name evidence="2" type="ORF">CDV52_09905</name>
    <name evidence="1" type="ORF">CDV53_14260</name>
</gene>
<dbReference type="EMBL" id="NIPV01000086">
    <property type="protein sequence ID" value="OWJ73890.1"/>
    <property type="molecule type" value="Genomic_DNA"/>
</dbReference>
<sequence length="83" mass="9132">MKNLITTKPLRYANKSMASGVAFTASARDADVLVRLGSARYLTKEVIADELPQLRAEYLAVIGKKPFYGWDADTLKAKIAEAK</sequence>
<proteinExistence type="predicted"/>
<dbReference type="RefSeq" id="WP_051930453.1">
    <property type="nucleotide sequence ID" value="NZ_JFGS01000017.1"/>
</dbReference>
<dbReference type="AlphaFoldDB" id="A0A212AQQ6"/>
<name>A0A212AQQ6_9RHOB</name>
<evidence type="ECO:0000313" key="2">
    <source>
        <dbReference type="EMBL" id="OWJ83814.1"/>
    </source>
</evidence>
<evidence type="ECO:0000313" key="1">
    <source>
        <dbReference type="EMBL" id="OWJ73890.1"/>
    </source>
</evidence>
<evidence type="ECO:0000313" key="3">
    <source>
        <dbReference type="Proteomes" id="UP000196640"/>
    </source>
</evidence>
<organism evidence="2 3">
    <name type="scientific">Haematobacter missouriensis</name>
    <dbReference type="NCBI Taxonomy" id="366616"/>
    <lineage>
        <taxon>Bacteria</taxon>
        <taxon>Pseudomonadati</taxon>
        <taxon>Pseudomonadota</taxon>
        <taxon>Alphaproteobacteria</taxon>
        <taxon>Rhodobacterales</taxon>
        <taxon>Paracoccaceae</taxon>
        <taxon>Haematobacter</taxon>
    </lineage>
</organism>
<reference evidence="3 4" key="1">
    <citation type="submission" date="2016-11" db="EMBL/GenBank/DDBJ databases">
        <title>Comparison of Traditional DNA-DNA Hybridization with In Silico Genomic Analysis.</title>
        <authorList>
            <person name="Nicholson A.C."/>
            <person name="Sammons S."/>
            <person name="Humrighouse B.W."/>
            <person name="Graziano J."/>
            <person name="Lasker B."/>
            <person name="Whitney A.M."/>
            <person name="Mcquiston J.R."/>
        </authorList>
    </citation>
    <scope>NUCLEOTIDE SEQUENCE [LARGE SCALE GENOMIC DNA]</scope>
    <source>
        <strain evidence="1 4">H1892</strain>
        <strain evidence="2 3">H2381</strain>
    </source>
</reference>
<accession>A0A212AQQ6</accession>
<comment type="caution">
    <text evidence="2">The sequence shown here is derived from an EMBL/GenBank/DDBJ whole genome shotgun (WGS) entry which is preliminary data.</text>
</comment>
<dbReference type="OrthoDB" id="7875791at2"/>
<keyword evidence="4" id="KW-1185">Reference proteome</keyword>
<dbReference type="EMBL" id="NIPX01000015">
    <property type="protein sequence ID" value="OWJ83814.1"/>
    <property type="molecule type" value="Genomic_DNA"/>
</dbReference>
<protein>
    <submittedName>
        <fullName evidence="2">Uncharacterized protein</fullName>
    </submittedName>
</protein>
<dbReference type="Proteomes" id="UP000196640">
    <property type="component" value="Unassembled WGS sequence"/>
</dbReference>